<feature type="compositionally biased region" description="Polar residues" evidence="1">
    <location>
        <begin position="20"/>
        <end position="29"/>
    </location>
</feature>
<evidence type="ECO:0000313" key="3">
    <source>
        <dbReference type="Proteomes" id="UP000000447"/>
    </source>
</evidence>
<protein>
    <submittedName>
        <fullName evidence="2">Uncharacterized protein</fullName>
    </submittedName>
</protein>
<proteinExistence type="predicted"/>
<feature type="region of interest" description="Disordered" evidence="1">
    <location>
        <begin position="1"/>
        <end position="29"/>
    </location>
</feature>
<reference evidence="2 3" key="1">
    <citation type="journal article" date="2009" name="PLoS ONE">
        <title>Complete genome sequence of the aerobic CO-oxidizing thermophile Thermomicrobium roseum.</title>
        <authorList>
            <person name="Wu D."/>
            <person name="Raymond J."/>
            <person name="Wu M."/>
            <person name="Chatterji S."/>
            <person name="Ren Q."/>
            <person name="Graham J.E."/>
            <person name="Bryant D.A."/>
            <person name="Robb F."/>
            <person name="Colman A."/>
            <person name="Tallon L.J."/>
            <person name="Badger J.H."/>
            <person name="Madupu R."/>
            <person name="Ward N.L."/>
            <person name="Eisen J.A."/>
        </authorList>
    </citation>
    <scope>NUCLEOTIDE SEQUENCE [LARGE SCALE GENOMIC DNA]</scope>
    <source>
        <strain evidence="3">ATCC 27502 / DSM 5159 / P-2</strain>
    </source>
</reference>
<evidence type="ECO:0000313" key="2">
    <source>
        <dbReference type="EMBL" id="ACM04734.1"/>
    </source>
</evidence>
<dbReference type="STRING" id="309801.trd_0454"/>
<dbReference type="AlphaFoldDB" id="B9KYA9"/>
<accession>B9KYA9</accession>
<dbReference type="Proteomes" id="UP000000447">
    <property type="component" value="Chromosome"/>
</dbReference>
<evidence type="ECO:0000256" key="1">
    <source>
        <dbReference type="SAM" id="MobiDB-lite"/>
    </source>
</evidence>
<name>B9KYA9_THERP</name>
<feature type="region of interest" description="Disordered" evidence="1">
    <location>
        <begin position="57"/>
        <end position="78"/>
    </location>
</feature>
<dbReference type="EMBL" id="CP001275">
    <property type="protein sequence ID" value="ACM04734.1"/>
    <property type="molecule type" value="Genomic_DNA"/>
</dbReference>
<gene>
    <name evidence="2" type="ordered locus">trd_0454</name>
</gene>
<keyword evidence="3" id="KW-1185">Reference proteome</keyword>
<sequence>MTRVVQITVERPTRDPLHQNAPTELSSQAQFERHTISAVEHGWMCPDPHCTALRRTTTSPQGTLQRGCRDEPVGSACQ</sequence>
<dbReference type="KEGG" id="tro:trd_0454"/>
<dbReference type="HOGENOM" id="CLU_2620916_0_0_0"/>
<organism evidence="2 3">
    <name type="scientific">Thermomicrobium roseum (strain ATCC 27502 / DSM 5159 / P-2)</name>
    <dbReference type="NCBI Taxonomy" id="309801"/>
    <lineage>
        <taxon>Bacteria</taxon>
        <taxon>Pseudomonadati</taxon>
        <taxon>Thermomicrobiota</taxon>
        <taxon>Thermomicrobia</taxon>
        <taxon>Thermomicrobiales</taxon>
        <taxon>Thermomicrobiaceae</taxon>
        <taxon>Thermomicrobium</taxon>
    </lineage>
</organism>